<proteinExistence type="predicted"/>
<organism evidence="2 3">
    <name type="scientific">Trifolium medium</name>
    <dbReference type="NCBI Taxonomy" id="97028"/>
    <lineage>
        <taxon>Eukaryota</taxon>
        <taxon>Viridiplantae</taxon>
        <taxon>Streptophyta</taxon>
        <taxon>Embryophyta</taxon>
        <taxon>Tracheophyta</taxon>
        <taxon>Spermatophyta</taxon>
        <taxon>Magnoliopsida</taxon>
        <taxon>eudicotyledons</taxon>
        <taxon>Gunneridae</taxon>
        <taxon>Pentapetalae</taxon>
        <taxon>rosids</taxon>
        <taxon>fabids</taxon>
        <taxon>Fabales</taxon>
        <taxon>Fabaceae</taxon>
        <taxon>Papilionoideae</taxon>
        <taxon>50 kb inversion clade</taxon>
        <taxon>NPAAA clade</taxon>
        <taxon>Hologalegina</taxon>
        <taxon>IRL clade</taxon>
        <taxon>Trifolieae</taxon>
        <taxon>Trifolium</taxon>
    </lineage>
</organism>
<evidence type="ECO:0000256" key="1">
    <source>
        <dbReference type="SAM" id="MobiDB-lite"/>
    </source>
</evidence>
<accession>A0A392TSQ9</accession>
<dbReference type="EMBL" id="LXQA010631892">
    <property type="protein sequence ID" value="MCI63146.1"/>
    <property type="molecule type" value="Genomic_DNA"/>
</dbReference>
<feature type="compositionally biased region" description="Polar residues" evidence="1">
    <location>
        <begin position="1"/>
        <end position="11"/>
    </location>
</feature>
<feature type="non-terminal residue" evidence="2">
    <location>
        <position position="45"/>
    </location>
</feature>
<feature type="region of interest" description="Disordered" evidence="1">
    <location>
        <begin position="1"/>
        <end position="45"/>
    </location>
</feature>
<sequence length="45" mass="4746">MSSGCKNGQKSTKVHPVNSACARRSPPGAARKRQRLGQGKPGREA</sequence>
<dbReference type="Proteomes" id="UP000265520">
    <property type="component" value="Unassembled WGS sequence"/>
</dbReference>
<reference evidence="2 3" key="1">
    <citation type="journal article" date="2018" name="Front. Plant Sci.">
        <title>Red Clover (Trifolium pratense) and Zigzag Clover (T. medium) - A Picture of Genomic Similarities and Differences.</title>
        <authorList>
            <person name="Dluhosova J."/>
            <person name="Istvanek J."/>
            <person name="Nedelnik J."/>
            <person name="Repkova J."/>
        </authorList>
    </citation>
    <scope>NUCLEOTIDE SEQUENCE [LARGE SCALE GENOMIC DNA]</scope>
    <source>
        <strain evidence="3">cv. 10/8</strain>
        <tissue evidence="2">Leaf</tissue>
    </source>
</reference>
<keyword evidence="3" id="KW-1185">Reference proteome</keyword>
<comment type="caution">
    <text evidence="2">The sequence shown here is derived from an EMBL/GenBank/DDBJ whole genome shotgun (WGS) entry which is preliminary data.</text>
</comment>
<dbReference type="AlphaFoldDB" id="A0A392TSQ9"/>
<name>A0A392TSQ9_9FABA</name>
<evidence type="ECO:0000313" key="2">
    <source>
        <dbReference type="EMBL" id="MCI63146.1"/>
    </source>
</evidence>
<evidence type="ECO:0000313" key="3">
    <source>
        <dbReference type="Proteomes" id="UP000265520"/>
    </source>
</evidence>
<protein>
    <submittedName>
        <fullName evidence="2">Uncharacterized protein</fullName>
    </submittedName>
</protein>